<dbReference type="InterPro" id="IPR013324">
    <property type="entry name" value="RNA_pol_sigma_r3/r4-like"/>
</dbReference>
<dbReference type="InterPro" id="IPR039425">
    <property type="entry name" value="RNA_pol_sigma-70-like"/>
</dbReference>
<evidence type="ECO:0000256" key="1">
    <source>
        <dbReference type="ARBA" id="ARBA00010641"/>
    </source>
</evidence>
<sequence length="458" mass="51107">MSENQTIQELLTKAKQRDIEAAKEILRRISDKMYFITRLYVADHEQARKVEQAGLKKVFSNLKEVTNSEWFECWAAEIVRKEAIAHVLPLKESTTNSNMYTEADEIPNYMAVLPETVEGKKYQVLEMMDKLSTGARAALALHLYDGLSIEESAKLLMTTPQSVMSWLTEAKDTLMSGGFNLGTLIVLMDKLNPVSERALVLKMQDDLALQSAEDDILSGVFAQPEETVKPVETPSLPQEKSKEVQFPDLPSTSGSDENTMQISKVSDEIEDTLSLPTAKEEPTPISHEQEVRSSATQVLKKDLFDENDEEVENIEEEESKGGRFFVKFLIVILTLMLLAGLAWIVYDSMGGKFDFKSLFGSKNETTSVVANSDATPEPTATPATPEPTPETLGEVEVVIDSLNIRGGAGTNFDVVGSAKRGEKFTVLSVEQTSDYTWYQIGENKWLADKNNQFLTYRK</sequence>
<dbReference type="InterPro" id="IPR013249">
    <property type="entry name" value="RNA_pol_sigma70_r4_t2"/>
</dbReference>
<keyword evidence="5" id="KW-0804">Transcription</keyword>
<evidence type="ECO:0008006" key="12">
    <source>
        <dbReference type="Google" id="ProtNLM"/>
    </source>
</evidence>
<dbReference type="InterPro" id="IPR036388">
    <property type="entry name" value="WH-like_DNA-bd_sf"/>
</dbReference>
<proteinExistence type="inferred from homology"/>
<keyword evidence="7" id="KW-0812">Transmembrane</keyword>
<dbReference type="Gene3D" id="1.10.1740.10">
    <property type="match status" value="1"/>
</dbReference>
<evidence type="ECO:0000256" key="3">
    <source>
        <dbReference type="ARBA" id="ARBA00023082"/>
    </source>
</evidence>
<dbReference type="GO" id="GO:0016987">
    <property type="term" value="F:sigma factor activity"/>
    <property type="evidence" value="ECO:0007669"/>
    <property type="project" value="UniProtKB-KW"/>
</dbReference>
<evidence type="ECO:0000256" key="4">
    <source>
        <dbReference type="ARBA" id="ARBA00023125"/>
    </source>
</evidence>
<dbReference type="Proteomes" id="UP000284731">
    <property type="component" value="Unassembled WGS sequence"/>
</dbReference>
<evidence type="ECO:0000313" key="10">
    <source>
        <dbReference type="EMBL" id="RGT57794.1"/>
    </source>
</evidence>
<dbReference type="SUPFAM" id="SSF88946">
    <property type="entry name" value="Sigma2 domain of RNA polymerase sigma factors"/>
    <property type="match status" value="1"/>
</dbReference>
<comment type="caution">
    <text evidence="10">The sequence shown here is derived from an EMBL/GenBank/DDBJ whole genome shotgun (WGS) entry which is preliminary data.</text>
</comment>
<evidence type="ECO:0000259" key="8">
    <source>
        <dbReference type="Pfam" id="PF08239"/>
    </source>
</evidence>
<dbReference type="GO" id="GO:0003677">
    <property type="term" value="F:DNA binding"/>
    <property type="evidence" value="ECO:0007669"/>
    <property type="project" value="UniProtKB-KW"/>
</dbReference>
<dbReference type="Gene3D" id="2.30.30.40">
    <property type="entry name" value="SH3 Domains"/>
    <property type="match status" value="1"/>
</dbReference>
<keyword evidence="7" id="KW-1133">Transmembrane helix</keyword>
<dbReference type="AlphaFoldDB" id="A0A412PI15"/>
<dbReference type="PANTHER" id="PTHR43133">
    <property type="entry name" value="RNA POLYMERASE ECF-TYPE SIGMA FACTO"/>
    <property type="match status" value="1"/>
</dbReference>
<evidence type="ECO:0000313" key="11">
    <source>
        <dbReference type="Proteomes" id="UP000284731"/>
    </source>
</evidence>
<feature type="domain" description="RNA polymerase sigma factor 70 region 4 type 2" evidence="9">
    <location>
        <begin position="123"/>
        <end position="173"/>
    </location>
</feature>
<feature type="region of interest" description="Disordered" evidence="6">
    <location>
        <begin position="367"/>
        <end position="390"/>
    </location>
</feature>
<accession>A0A412PI15</accession>
<dbReference type="Pfam" id="PF08281">
    <property type="entry name" value="Sigma70_r4_2"/>
    <property type="match status" value="1"/>
</dbReference>
<feature type="domain" description="SH3b" evidence="8">
    <location>
        <begin position="400"/>
        <end position="442"/>
    </location>
</feature>
<name>A0A412PI15_9FIRM</name>
<dbReference type="SUPFAM" id="SSF88659">
    <property type="entry name" value="Sigma3 and sigma4 domains of RNA polymerase sigma factors"/>
    <property type="match status" value="1"/>
</dbReference>
<dbReference type="GO" id="GO:0006352">
    <property type="term" value="P:DNA-templated transcription initiation"/>
    <property type="evidence" value="ECO:0007669"/>
    <property type="project" value="InterPro"/>
</dbReference>
<dbReference type="InterPro" id="IPR003646">
    <property type="entry name" value="SH3-like_bac-type"/>
</dbReference>
<feature type="compositionally biased region" description="Low complexity" evidence="6">
    <location>
        <begin position="374"/>
        <end position="383"/>
    </location>
</feature>
<keyword evidence="4" id="KW-0238">DNA-binding</keyword>
<evidence type="ECO:0000256" key="2">
    <source>
        <dbReference type="ARBA" id="ARBA00023015"/>
    </source>
</evidence>
<protein>
    <recommendedName>
        <fullName evidence="12">SH3 domain-containing protein</fullName>
    </recommendedName>
</protein>
<feature type="compositionally biased region" description="Polar residues" evidence="6">
    <location>
        <begin position="250"/>
        <end position="260"/>
    </location>
</feature>
<dbReference type="EMBL" id="QRWX01000001">
    <property type="protein sequence ID" value="RGT57794.1"/>
    <property type="molecule type" value="Genomic_DNA"/>
</dbReference>
<keyword evidence="2" id="KW-0805">Transcription regulation</keyword>
<dbReference type="Gene3D" id="1.10.10.10">
    <property type="entry name" value="Winged helix-like DNA-binding domain superfamily/Winged helix DNA-binding domain"/>
    <property type="match status" value="1"/>
</dbReference>
<feature type="region of interest" description="Disordered" evidence="6">
    <location>
        <begin position="223"/>
        <end position="260"/>
    </location>
</feature>
<dbReference type="InterPro" id="IPR013325">
    <property type="entry name" value="RNA_pol_sigma_r2"/>
</dbReference>
<dbReference type="Pfam" id="PF08239">
    <property type="entry name" value="SH3_3"/>
    <property type="match status" value="1"/>
</dbReference>
<dbReference type="RefSeq" id="WP_118764239.1">
    <property type="nucleotide sequence ID" value="NZ_CABJCF010000001.1"/>
</dbReference>
<evidence type="ECO:0000256" key="5">
    <source>
        <dbReference type="ARBA" id="ARBA00023163"/>
    </source>
</evidence>
<comment type="similarity">
    <text evidence="1">Belongs to the sigma-70 factor family. ECF subfamily.</text>
</comment>
<keyword evidence="7" id="KW-0472">Membrane</keyword>
<feature type="transmembrane region" description="Helical" evidence="7">
    <location>
        <begin position="324"/>
        <end position="346"/>
    </location>
</feature>
<dbReference type="PANTHER" id="PTHR43133:SF8">
    <property type="entry name" value="RNA POLYMERASE SIGMA FACTOR HI_1459-RELATED"/>
    <property type="match status" value="1"/>
</dbReference>
<evidence type="ECO:0000256" key="6">
    <source>
        <dbReference type="SAM" id="MobiDB-lite"/>
    </source>
</evidence>
<reference evidence="10 11" key="1">
    <citation type="submission" date="2018-08" db="EMBL/GenBank/DDBJ databases">
        <title>A genome reference for cultivated species of the human gut microbiota.</title>
        <authorList>
            <person name="Zou Y."/>
            <person name="Xue W."/>
            <person name="Luo G."/>
        </authorList>
    </citation>
    <scope>NUCLEOTIDE SEQUENCE [LARGE SCALE GENOMIC DNA]</scope>
    <source>
        <strain evidence="10 11">AF18-46</strain>
    </source>
</reference>
<evidence type="ECO:0000259" key="9">
    <source>
        <dbReference type="Pfam" id="PF08281"/>
    </source>
</evidence>
<keyword evidence="3" id="KW-0731">Sigma factor</keyword>
<evidence type="ECO:0000256" key="7">
    <source>
        <dbReference type="SAM" id="Phobius"/>
    </source>
</evidence>
<organism evidence="10 11">
    <name type="scientific">Solobacterium moorei</name>
    <dbReference type="NCBI Taxonomy" id="102148"/>
    <lineage>
        <taxon>Bacteria</taxon>
        <taxon>Bacillati</taxon>
        <taxon>Bacillota</taxon>
        <taxon>Erysipelotrichia</taxon>
        <taxon>Erysipelotrichales</taxon>
        <taxon>Erysipelotrichaceae</taxon>
        <taxon>Solobacterium</taxon>
    </lineage>
</organism>
<gene>
    <name evidence="10" type="ORF">DWX20_01720</name>
</gene>